<proteinExistence type="inferred from homology"/>
<feature type="domain" description="CSC1/OSCA1-like N-terminal transmembrane" evidence="11">
    <location>
        <begin position="5"/>
        <end position="165"/>
    </location>
</feature>
<comment type="subcellular location">
    <subcellularLocation>
        <location evidence="1">Membrane</location>
        <topology evidence="1">Multi-pass membrane protein</topology>
    </subcellularLocation>
</comment>
<keyword evidence="6 9" id="KW-0472">Membrane</keyword>
<dbReference type="PANTHER" id="PTHR13018">
    <property type="entry name" value="PROBABLE MEMBRANE PROTEIN DUF221-RELATED"/>
    <property type="match status" value="1"/>
</dbReference>
<keyword evidence="5 9" id="KW-1133">Transmembrane helix</keyword>
<dbReference type="GO" id="GO:0005886">
    <property type="term" value="C:plasma membrane"/>
    <property type="evidence" value="ECO:0007669"/>
    <property type="project" value="TreeGrafter"/>
</dbReference>
<keyword evidence="14" id="KW-1185">Reference proteome</keyword>
<evidence type="ECO:0000256" key="5">
    <source>
        <dbReference type="ARBA" id="ARBA00022989"/>
    </source>
</evidence>
<gene>
    <name evidence="13" type="ORF">EJB05_04765</name>
</gene>
<dbReference type="Pfam" id="PF02714">
    <property type="entry name" value="RSN1_7TM"/>
    <property type="match status" value="1"/>
</dbReference>
<evidence type="ECO:0000313" key="13">
    <source>
        <dbReference type="EMBL" id="TVU45283.1"/>
    </source>
</evidence>
<evidence type="ECO:0000256" key="3">
    <source>
        <dbReference type="ARBA" id="ARBA00022448"/>
    </source>
</evidence>
<dbReference type="InterPro" id="IPR032880">
    <property type="entry name" value="CSC1/OSCA1-like_N"/>
</dbReference>
<feature type="transmembrane region" description="Helical" evidence="9">
    <location>
        <begin position="145"/>
        <end position="164"/>
    </location>
</feature>
<evidence type="ECO:0000259" key="12">
    <source>
        <dbReference type="Pfam" id="PF14703"/>
    </source>
</evidence>
<feature type="transmembrane region" description="Helical" evidence="9">
    <location>
        <begin position="6"/>
        <end position="27"/>
    </location>
</feature>
<protein>
    <recommendedName>
        <fullName evidence="15">CSC1/OSCA1-like 7TM region domain-containing protein</fullName>
    </recommendedName>
</protein>
<dbReference type="InterPro" id="IPR003864">
    <property type="entry name" value="CSC1/OSCA1-like_7TM"/>
</dbReference>
<dbReference type="Pfam" id="PF13967">
    <property type="entry name" value="RSN1_TM"/>
    <property type="match status" value="1"/>
</dbReference>
<evidence type="ECO:0000259" key="10">
    <source>
        <dbReference type="Pfam" id="PF02714"/>
    </source>
</evidence>
<feature type="domain" description="CSC1/OSCA1-like cytosolic" evidence="12">
    <location>
        <begin position="223"/>
        <end position="379"/>
    </location>
</feature>
<feature type="transmembrane region" description="Helical" evidence="9">
    <location>
        <begin position="444"/>
        <end position="464"/>
    </location>
</feature>
<feature type="compositionally biased region" description="Polar residues" evidence="8">
    <location>
        <begin position="752"/>
        <end position="769"/>
    </location>
</feature>
<evidence type="ECO:0000256" key="2">
    <source>
        <dbReference type="ARBA" id="ARBA00007779"/>
    </source>
</evidence>
<evidence type="ECO:0000256" key="6">
    <source>
        <dbReference type="ARBA" id="ARBA00023136"/>
    </source>
</evidence>
<organism evidence="13 14">
    <name type="scientific">Eragrostis curvula</name>
    <name type="common">weeping love grass</name>
    <dbReference type="NCBI Taxonomy" id="38414"/>
    <lineage>
        <taxon>Eukaryota</taxon>
        <taxon>Viridiplantae</taxon>
        <taxon>Streptophyta</taxon>
        <taxon>Embryophyta</taxon>
        <taxon>Tracheophyta</taxon>
        <taxon>Spermatophyta</taxon>
        <taxon>Magnoliopsida</taxon>
        <taxon>Liliopsida</taxon>
        <taxon>Poales</taxon>
        <taxon>Poaceae</taxon>
        <taxon>PACMAD clade</taxon>
        <taxon>Chloridoideae</taxon>
        <taxon>Eragrostideae</taxon>
        <taxon>Eragrostidinae</taxon>
        <taxon>Eragrostis</taxon>
    </lineage>
</organism>
<accession>A0A5J9WBB1</accession>
<comment type="caution">
    <text evidence="13">The sequence shown here is derived from an EMBL/GenBank/DDBJ whole genome shotgun (WGS) entry which is preliminary data.</text>
</comment>
<evidence type="ECO:0000259" key="11">
    <source>
        <dbReference type="Pfam" id="PF13967"/>
    </source>
</evidence>
<dbReference type="GO" id="GO:0005227">
    <property type="term" value="F:calcium-activated cation channel activity"/>
    <property type="evidence" value="ECO:0007669"/>
    <property type="project" value="InterPro"/>
</dbReference>
<feature type="transmembrane region" description="Helical" evidence="9">
    <location>
        <begin position="584"/>
        <end position="615"/>
    </location>
</feature>
<sequence length="782" mass="89631">MEFSALLTSAGINIGVCILFLTLYSILRKQPHNYGVYFGRRRAEERFQKQDDYFSFERLLPTAGWIVKAYWCTEEEIRRVAGLDSVVFLRLFIFSIRIFSITSLICILGVLPVNYHGQEMSHKNIPADSLNVFTIANVKEGSRMLWVHCVALYVITLSTCILLYHVRKPVHNALVADEFVSKFFLVHSDNITADPRVFMSQEYNYISRKRLAHITASSPNPGHFSVLVRSIPKSDNELLDDTIRNFFVNYHGSSYLSHQMIYRKGKLQKFVDNAEKAYRKFVRVKLSVFDRNGRSMSRCGLCGVRASSFQLYRNKFIEAKKSDLSNPEVVEAQKECPGAIVFFKTRYAAIVASRILQSSNPMLWVTKLAPEPRDLYWSNLWIPYRQIWLRKIATLAASVVFMFVFIIPVAFVQSMMQLEQLQKMFPSLKGMIKKSFCARVITGYLPSVVLLLSLYTVPPLMMLFSSIEGSISRSGRKRSACCKILFFTIWNVFFVNVLSGSVLNQLNVFTRPKDMPSMLAELVPKQATFFITYVLTSGWASLCSEILQVYNLVYNFFSKFICCCHQDPEYVYSFPYHTEVPKVLLFNLLGFTFSIMAPLILPFLLVYFCLGYLVYRNQILNVYYPKYEMGGKLWPIMHNTTVFSLVLTQIIALGVFTIKHSPVATGFTILLLVGTVLFNEYCRHRFARIFDAYSAQDLIELDREDEQSGRMQEIHEHLLDAYSQSSPIDGSTSFANAQVPNEMIMEDPAQEASESSQELCDTVQEVSESIQEHGVEDKSHSV</sequence>
<keyword evidence="3" id="KW-0813">Transport</keyword>
<dbReference type="PANTHER" id="PTHR13018:SF99">
    <property type="entry name" value="TO DEHYDRATION PROTEIN, PUTATIVE, EXPRESSED-RELATED"/>
    <property type="match status" value="1"/>
</dbReference>
<dbReference type="AlphaFoldDB" id="A0A5J9WBB1"/>
<keyword evidence="7" id="KW-0406">Ion transport</keyword>
<feature type="transmembrane region" description="Helical" evidence="9">
    <location>
        <begin position="664"/>
        <end position="682"/>
    </location>
</feature>
<dbReference type="EMBL" id="RWGY01000004">
    <property type="protein sequence ID" value="TVU45283.1"/>
    <property type="molecule type" value="Genomic_DNA"/>
</dbReference>
<feature type="transmembrane region" description="Helical" evidence="9">
    <location>
        <begin position="392"/>
        <end position="416"/>
    </location>
</feature>
<evidence type="ECO:0000256" key="1">
    <source>
        <dbReference type="ARBA" id="ARBA00004141"/>
    </source>
</evidence>
<name>A0A5J9WBB1_9POAL</name>
<dbReference type="InterPro" id="IPR027815">
    <property type="entry name" value="CSC1/OSCA1-like_cyt"/>
</dbReference>
<feature type="transmembrane region" description="Helical" evidence="9">
    <location>
        <begin position="87"/>
        <end position="111"/>
    </location>
</feature>
<keyword evidence="7" id="KW-0407">Ion channel</keyword>
<feature type="compositionally biased region" description="Basic and acidic residues" evidence="8">
    <location>
        <begin position="770"/>
        <end position="782"/>
    </location>
</feature>
<dbReference type="InterPro" id="IPR045122">
    <property type="entry name" value="Csc1-like"/>
</dbReference>
<dbReference type="Gramene" id="TVU45283">
    <property type="protein sequence ID" value="TVU45283"/>
    <property type="gene ID" value="EJB05_04765"/>
</dbReference>
<evidence type="ECO:0000256" key="7">
    <source>
        <dbReference type="ARBA" id="ARBA00023303"/>
    </source>
</evidence>
<dbReference type="Pfam" id="PF14703">
    <property type="entry name" value="PHM7_cyt"/>
    <property type="match status" value="1"/>
</dbReference>
<evidence type="ECO:0000256" key="4">
    <source>
        <dbReference type="ARBA" id="ARBA00022692"/>
    </source>
</evidence>
<feature type="transmembrane region" description="Helical" evidence="9">
    <location>
        <begin position="636"/>
        <end position="658"/>
    </location>
</feature>
<dbReference type="OrthoDB" id="1689567at2759"/>
<evidence type="ECO:0008006" key="15">
    <source>
        <dbReference type="Google" id="ProtNLM"/>
    </source>
</evidence>
<reference evidence="13 14" key="1">
    <citation type="journal article" date="2019" name="Sci. Rep.">
        <title>A high-quality genome of Eragrostis curvula grass provides insights into Poaceae evolution and supports new strategies to enhance forage quality.</title>
        <authorList>
            <person name="Carballo J."/>
            <person name="Santos B.A.C.M."/>
            <person name="Zappacosta D."/>
            <person name="Garbus I."/>
            <person name="Selva J.P."/>
            <person name="Gallo C.A."/>
            <person name="Diaz A."/>
            <person name="Albertini E."/>
            <person name="Caccamo M."/>
            <person name="Echenique V."/>
        </authorList>
    </citation>
    <scope>NUCLEOTIDE SEQUENCE [LARGE SCALE GENOMIC DNA]</scope>
    <source>
        <strain evidence="14">cv. Victoria</strain>
        <tissue evidence="13">Leaf</tissue>
    </source>
</reference>
<keyword evidence="4 9" id="KW-0812">Transmembrane</keyword>
<comment type="similarity">
    <text evidence="2">Belongs to the CSC1 (TC 1.A.17) family.</text>
</comment>
<feature type="domain" description="CSC1/OSCA1-like 7TM region" evidence="10">
    <location>
        <begin position="390"/>
        <end position="656"/>
    </location>
</feature>
<evidence type="ECO:0000313" key="14">
    <source>
        <dbReference type="Proteomes" id="UP000324897"/>
    </source>
</evidence>
<evidence type="ECO:0000256" key="9">
    <source>
        <dbReference type="SAM" id="Phobius"/>
    </source>
</evidence>
<evidence type="ECO:0000256" key="8">
    <source>
        <dbReference type="SAM" id="MobiDB-lite"/>
    </source>
</evidence>
<feature type="region of interest" description="Disordered" evidence="8">
    <location>
        <begin position="745"/>
        <end position="782"/>
    </location>
</feature>
<feature type="transmembrane region" description="Helical" evidence="9">
    <location>
        <begin position="484"/>
        <end position="503"/>
    </location>
</feature>
<dbReference type="Proteomes" id="UP000324897">
    <property type="component" value="Chromosome 5"/>
</dbReference>